<evidence type="ECO:0000259" key="8">
    <source>
        <dbReference type="PROSITE" id="PS51826"/>
    </source>
</evidence>
<feature type="region of interest" description="Disordered" evidence="6">
    <location>
        <begin position="84"/>
        <end position="113"/>
    </location>
</feature>
<dbReference type="Pfam" id="PF00364">
    <property type="entry name" value="Biotin_lipoyl"/>
    <property type="match status" value="1"/>
</dbReference>
<name>A0ABX8LFV4_9BACT</name>
<sequence length="436" mass="47392">MSFDFKLPDLGEGIAEVELRRWLVAEGDQVREHQPLLEVETDKAVVEVPSPRSGIVSGLRYKEGETVRVGEVLLTLAERAAEPASKAQSPVLGRSGSQTPLPAQGMAPRPASVGIVGSLPEAEDEPRTAASGVAGALPEAAEAAAAEEPGGFAGLATPMVRKLARERGIDLRSVKGSGPRGCIRPEDLDRQLPPSAKVMGGAGTEERVPLRGLRRTIARNVIASQRTTAFVTSMEEVDITDIFEMRIREQGEVESRGTHLTFLPFFMKAVQHALKEHPLLNASIDDEAQELVLKRHYHFGIAVETPEGLMVPVIRDVDKKSIIELAQAIQELGRKARERSIALEDLRGSSFTITNYGHFGGTFATPIINWPDVAIMGFGRIVERPWVHHGAIVVRKILPLSLTFDHRATDGADAARFLGKVLRFLEDPALLFLDCG</sequence>
<evidence type="ECO:0000259" key="7">
    <source>
        <dbReference type="PROSITE" id="PS50968"/>
    </source>
</evidence>
<comment type="cofactor">
    <cofactor evidence="1 5">
        <name>(R)-lipoate</name>
        <dbReference type="ChEBI" id="CHEBI:83088"/>
    </cofactor>
</comment>
<keyword evidence="10" id="KW-1185">Reference proteome</keyword>
<dbReference type="PROSITE" id="PS51826">
    <property type="entry name" value="PSBD"/>
    <property type="match status" value="1"/>
</dbReference>
<evidence type="ECO:0000313" key="9">
    <source>
        <dbReference type="EMBL" id="QXE89545.1"/>
    </source>
</evidence>
<proteinExistence type="inferred from homology"/>
<keyword evidence="3 5" id="KW-0808">Transferase</keyword>
<dbReference type="PROSITE" id="PS50968">
    <property type="entry name" value="BIOTINYL_LIPOYL"/>
    <property type="match status" value="1"/>
</dbReference>
<dbReference type="RefSeq" id="WP_217286222.1">
    <property type="nucleotide sequence ID" value="NZ_CP077683.1"/>
</dbReference>
<feature type="domain" description="Peripheral subunit-binding (PSBD)" evidence="8">
    <location>
        <begin position="155"/>
        <end position="192"/>
    </location>
</feature>
<dbReference type="PANTHER" id="PTHR43178:SF5">
    <property type="entry name" value="LIPOAMIDE ACYLTRANSFERASE COMPONENT OF BRANCHED-CHAIN ALPHA-KETO ACID DEHYDROGENASE COMPLEX, MITOCHONDRIAL"/>
    <property type="match status" value="1"/>
</dbReference>
<organism evidence="9 10">
    <name type="scientific">Geomonas subterranea</name>
    <dbReference type="NCBI Taxonomy" id="2847989"/>
    <lineage>
        <taxon>Bacteria</taxon>
        <taxon>Pseudomonadati</taxon>
        <taxon>Thermodesulfobacteriota</taxon>
        <taxon>Desulfuromonadia</taxon>
        <taxon>Geobacterales</taxon>
        <taxon>Geobacteraceae</taxon>
        <taxon>Geomonas</taxon>
    </lineage>
</organism>
<protein>
    <recommendedName>
        <fullName evidence="5">Dihydrolipoamide acetyltransferase component of pyruvate dehydrogenase complex</fullName>
        <ecNumber evidence="5">2.3.1.-</ecNumber>
    </recommendedName>
</protein>
<dbReference type="Pfam" id="PF02817">
    <property type="entry name" value="E3_binding"/>
    <property type="match status" value="1"/>
</dbReference>
<dbReference type="PANTHER" id="PTHR43178">
    <property type="entry name" value="DIHYDROLIPOAMIDE ACETYLTRANSFERASE COMPONENT OF PYRUVATE DEHYDROGENASE COMPLEX"/>
    <property type="match status" value="1"/>
</dbReference>
<dbReference type="InterPro" id="IPR050743">
    <property type="entry name" value="2-oxoacid_DH_E2_comp"/>
</dbReference>
<reference evidence="9 10" key="1">
    <citation type="submission" date="2021-06" db="EMBL/GenBank/DDBJ databases">
        <title>Gemonas diversity in paddy soil.</title>
        <authorList>
            <person name="Liu G."/>
        </authorList>
    </citation>
    <scope>NUCLEOTIDE SEQUENCE [LARGE SCALE GENOMIC DNA]</scope>
    <source>
        <strain evidence="9 10">RG2</strain>
    </source>
</reference>
<dbReference type="Pfam" id="PF00198">
    <property type="entry name" value="2-oxoacid_dh"/>
    <property type="match status" value="1"/>
</dbReference>
<accession>A0ABX8LFV4</accession>
<dbReference type="EC" id="2.3.1.-" evidence="5"/>
<evidence type="ECO:0000256" key="6">
    <source>
        <dbReference type="SAM" id="MobiDB-lite"/>
    </source>
</evidence>
<dbReference type="EMBL" id="CP077683">
    <property type="protein sequence ID" value="QXE89545.1"/>
    <property type="molecule type" value="Genomic_DNA"/>
</dbReference>
<evidence type="ECO:0000256" key="3">
    <source>
        <dbReference type="ARBA" id="ARBA00022679"/>
    </source>
</evidence>
<dbReference type="InterPro" id="IPR004167">
    <property type="entry name" value="PSBD"/>
</dbReference>
<dbReference type="PROSITE" id="PS00189">
    <property type="entry name" value="LIPOYL"/>
    <property type="match status" value="1"/>
</dbReference>
<evidence type="ECO:0000256" key="4">
    <source>
        <dbReference type="ARBA" id="ARBA00023315"/>
    </source>
</evidence>
<comment type="subunit">
    <text evidence="2">Forms a 24-polypeptide structural core with octahedral symmetry.</text>
</comment>
<gene>
    <name evidence="9" type="ORF">KP001_13975</name>
</gene>
<keyword evidence="5" id="KW-0450">Lipoyl</keyword>
<dbReference type="InterPro" id="IPR000089">
    <property type="entry name" value="Biotin_lipoyl"/>
</dbReference>
<feature type="domain" description="Lipoyl-binding" evidence="7">
    <location>
        <begin position="2"/>
        <end position="77"/>
    </location>
</feature>
<evidence type="ECO:0000256" key="5">
    <source>
        <dbReference type="RuleBase" id="RU003423"/>
    </source>
</evidence>
<evidence type="ECO:0000256" key="2">
    <source>
        <dbReference type="ARBA" id="ARBA00011484"/>
    </source>
</evidence>
<dbReference type="InterPro" id="IPR001078">
    <property type="entry name" value="2-oxoacid_DH_actylTfrase"/>
</dbReference>
<evidence type="ECO:0000256" key="1">
    <source>
        <dbReference type="ARBA" id="ARBA00001938"/>
    </source>
</evidence>
<comment type="similarity">
    <text evidence="5">Belongs to the 2-oxoacid dehydrogenase family.</text>
</comment>
<keyword evidence="4 5" id="KW-0012">Acyltransferase</keyword>
<feature type="region of interest" description="Disordered" evidence="6">
    <location>
        <begin position="175"/>
        <end position="205"/>
    </location>
</feature>
<dbReference type="CDD" id="cd06849">
    <property type="entry name" value="lipoyl_domain"/>
    <property type="match status" value="1"/>
</dbReference>
<dbReference type="InterPro" id="IPR003016">
    <property type="entry name" value="2-oxoA_DH_lipoyl-BS"/>
</dbReference>
<dbReference type="Proteomes" id="UP000683559">
    <property type="component" value="Chromosome"/>
</dbReference>
<evidence type="ECO:0000313" key="10">
    <source>
        <dbReference type="Proteomes" id="UP000683559"/>
    </source>
</evidence>